<name>A0ABR5H3M7_9HYPH</name>
<feature type="domain" description="DUF4082" evidence="1">
    <location>
        <begin position="48"/>
        <end position="193"/>
    </location>
</feature>
<protein>
    <recommendedName>
        <fullName evidence="5">DUF4082 domain-containing protein</fullName>
    </recommendedName>
</protein>
<feature type="non-terminal residue" evidence="3">
    <location>
        <position position="1"/>
    </location>
</feature>
<gene>
    <name evidence="3" type="ORF">SQ03_10805</name>
</gene>
<organism evidence="3 4">
    <name type="scientific">Methylobacterium platani JCM 14648</name>
    <dbReference type="NCBI Taxonomy" id="1295136"/>
    <lineage>
        <taxon>Bacteria</taxon>
        <taxon>Pseudomonadati</taxon>
        <taxon>Pseudomonadota</taxon>
        <taxon>Alphaproteobacteria</taxon>
        <taxon>Hyphomicrobiales</taxon>
        <taxon>Methylobacteriaceae</taxon>
        <taxon>Methylobacterium</taxon>
    </lineage>
</organism>
<comment type="caution">
    <text evidence="3">The sequence shown here is derived from an EMBL/GenBank/DDBJ whole genome shotgun (WGS) entry which is preliminary data.</text>
</comment>
<evidence type="ECO:0000259" key="2">
    <source>
        <dbReference type="Pfam" id="PF17892"/>
    </source>
</evidence>
<sequence length="203" mass="20383">TFTPTTGFTGAANFTYAISDGHGGTASASVALTVSATGSGPVSLFPTGTPATTNTNDTSPVELGVKFQSSTSGTVSAIKFYKGTLDTGTHTGTLWSSSGQALATATFTDETASGWQTATFSSPVALTAGTTYTASYHTNAGRYSTTSNGFANAVTSGSLTAPASDSSGGNGVFAYGSTSLFPTQSYNRSNYWVDVVFNPSAAA</sequence>
<dbReference type="Pfam" id="PF13313">
    <property type="entry name" value="DUF4082"/>
    <property type="match status" value="1"/>
</dbReference>
<feature type="domain" description="Cadherin-like" evidence="2">
    <location>
        <begin position="1"/>
        <end position="34"/>
    </location>
</feature>
<reference evidence="3 4" key="1">
    <citation type="submission" date="2015-01" db="EMBL/GenBank/DDBJ databases">
        <title>Genome sequencing of Methylobacterium platani JCM14648 type strain.</title>
        <authorList>
            <person name="Chaudhry V."/>
            <person name="Patil P.B."/>
        </authorList>
    </citation>
    <scope>NUCLEOTIDE SEQUENCE [LARGE SCALE GENOMIC DNA]</scope>
    <source>
        <strain evidence="3 4">JCM 14648</strain>
    </source>
</reference>
<proteinExistence type="predicted"/>
<dbReference type="EMBL" id="JXOD01000085">
    <property type="protein sequence ID" value="KMO18210.1"/>
    <property type="molecule type" value="Genomic_DNA"/>
</dbReference>
<evidence type="ECO:0008006" key="5">
    <source>
        <dbReference type="Google" id="ProtNLM"/>
    </source>
</evidence>
<dbReference type="Gene3D" id="2.60.40.3440">
    <property type="match status" value="1"/>
</dbReference>
<dbReference type="InterPro" id="IPR025141">
    <property type="entry name" value="DUF4082"/>
</dbReference>
<evidence type="ECO:0000313" key="4">
    <source>
        <dbReference type="Proteomes" id="UP000035947"/>
    </source>
</evidence>
<dbReference type="Proteomes" id="UP000035947">
    <property type="component" value="Unassembled WGS sequence"/>
</dbReference>
<accession>A0ABR5H3M7</accession>
<evidence type="ECO:0000259" key="1">
    <source>
        <dbReference type="Pfam" id="PF13313"/>
    </source>
</evidence>
<evidence type="ECO:0000313" key="3">
    <source>
        <dbReference type="EMBL" id="KMO18210.1"/>
    </source>
</evidence>
<keyword evidence="4" id="KW-1185">Reference proteome</keyword>
<dbReference type="RefSeq" id="WP_048433724.1">
    <property type="nucleotide sequence ID" value="NZ_JXOD01000085.1"/>
</dbReference>
<dbReference type="InterPro" id="IPR041690">
    <property type="entry name" value="Cadherin_5"/>
</dbReference>
<dbReference type="Pfam" id="PF17892">
    <property type="entry name" value="Cadherin_5"/>
    <property type="match status" value="1"/>
</dbReference>